<dbReference type="SUPFAM" id="SSF110942">
    <property type="entry name" value="HSP90 C-terminal domain"/>
    <property type="match status" value="1"/>
</dbReference>
<dbReference type="KEGG" id="ddu:GF1_00040"/>
<feature type="binding site" evidence="9">
    <location>
        <position position="40"/>
    </location>
    <ligand>
        <name>ATP</name>
        <dbReference type="ChEBI" id="CHEBI:30616"/>
    </ligand>
</feature>
<dbReference type="Proteomes" id="UP001063350">
    <property type="component" value="Chromosome"/>
</dbReference>
<comment type="subcellular location">
    <subcellularLocation>
        <location evidence="1 8">Cytoplasm</location>
    </subcellularLocation>
</comment>
<dbReference type="NCBIfam" id="NF003555">
    <property type="entry name" value="PRK05218.1"/>
    <property type="match status" value="1"/>
</dbReference>
<dbReference type="Gene3D" id="3.30.565.10">
    <property type="entry name" value="Histidine kinase-like ATPase, C-terminal domain"/>
    <property type="match status" value="1"/>
</dbReference>
<comment type="similarity">
    <text evidence="2 8">Belongs to the heat shock protein 90 family.</text>
</comment>
<comment type="function">
    <text evidence="8">Molecular chaperone. Has ATPase activity.</text>
</comment>
<dbReference type="FunFam" id="3.30.230.80:FF:000004">
    <property type="entry name" value="Heat shock protein 75 kDa"/>
    <property type="match status" value="1"/>
</dbReference>
<keyword evidence="12" id="KW-1185">Reference proteome</keyword>
<dbReference type="InterPro" id="IPR020568">
    <property type="entry name" value="Ribosomal_Su5_D2-typ_SF"/>
</dbReference>
<evidence type="ECO:0000256" key="3">
    <source>
        <dbReference type="ARBA" id="ARBA00022490"/>
    </source>
</evidence>
<dbReference type="GO" id="GO:0140662">
    <property type="term" value="F:ATP-dependent protein folding chaperone"/>
    <property type="evidence" value="ECO:0007669"/>
    <property type="project" value="InterPro"/>
</dbReference>
<sequence>MTDTKVETRQFQAETRKVLDIVINSLYTERDIFVRELVSNAADALEKYRHISLTEKPEFDKDVPLEINIDCDAKRHRLTITDTGIGMTREELETNLGTIAHSGSGKFLEELAEAAKKDINLIGQFGVGFYSVFMVAKRVRVQTRSWDGSEGHEWESDGAGTYTIRECPGLHRGTKIIIELKDDAEDYANKFTIERIIKQYSNFVPFPIKVDGKTVNTVQAIWTRSRSEITEEEYTEFYKFIANAVDEPMYRLHFSTDAPLAINALLYVPKENYELMGMGRMQPAVNLYCQKVLIDQHSEHILPEWLRFLKGVVDSEDLPLNISRQALQDNALVHRLRKVLTKRFLKFLADEAKNNPEKYAEFWKTFGIFLKEGATSDFEYRDEIGKLLRFESSATEPGEMTSLDDYIDRMKEGQDAIYYINGPSRSAVEHGPYVEMFKKRDIEIIYTLEPIDDFVLSHMGTYRDKKLVSADRADLRLPEAADKEDKGETPAETLPEEQVKEICSFIKEVLGDKVQEVKPSTRLVDSPAMIVNVDGLMTSSMERVLRATAREDSMLPIGGKKDMEINPASPLIRKLGALRTSDADFARDVVWQIYDNAMIQAGLLVDTQEMVSRNYRILERLAGDNTADEPGEK</sequence>
<evidence type="ECO:0000256" key="6">
    <source>
        <dbReference type="ARBA" id="ARBA00023016"/>
    </source>
</evidence>
<organism evidence="11 12">
    <name type="scientific">Desulfolithobacter dissulfuricans</name>
    <dbReference type="NCBI Taxonomy" id="2795293"/>
    <lineage>
        <taxon>Bacteria</taxon>
        <taxon>Pseudomonadati</taxon>
        <taxon>Thermodesulfobacteriota</taxon>
        <taxon>Desulfobulbia</taxon>
        <taxon>Desulfobulbales</taxon>
        <taxon>Desulfobulbaceae</taxon>
        <taxon>Desulfolithobacter</taxon>
    </lineage>
</organism>
<dbReference type="Pfam" id="PF00183">
    <property type="entry name" value="HSP90"/>
    <property type="match status" value="1"/>
</dbReference>
<dbReference type="PRINTS" id="PR00775">
    <property type="entry name" value="HEATSHOCK90"/>
</dbReference>
<feature type="binding site" evidence="9">
    <location>
        <position position="324"/>
    </location>
    <ligand>
        <name>ATP</name>
        <dbReference type="ChEBI" id="CHEBI:30616"/>
    </ligand>
</feature>
<feature type="region of interest" description="C" evidence="8">
    <location>
        <begin position="544"/>
        <end position="633"/>
    </location>
</feature>
<keyword evidence="4 8" id="KW-0547">Nucleotide-binding</keyword>
<evidence type="ECO:0000256" key="7">
    <source>
        <dbReference type="ARBA" id="ARBA00023186"/>
    </source>
</evidence>
<dbReference type="GO" id="GO:0005737">
    <property type="term" value="C:cytoplasm"/>
    <property type="evidence" value="ECO:0007669"/>
    <property type="project" value="UniProtKB-SubCell"/>
</dbReference>
<comment type="caution">
    <text evidence="8">Lacks conserved residue(s) required for the propagation of feature annotation.</text>
</comment>
<dbReference type="GO" id="GO:0051082">
    <property type="term" value="F:unfolded protein binding"/>
    <property type="evidence" value="ECO:0007669"/>
    <property type="project" value="UniProtKB-UniRule"/>
</dbReference>
<comment type="subunit">
    <text evidence="8">Homodimer.</text>
</comment>
<feature type="binding site" evidence="9">
    <location>
        <position position="95"/>
    </location>
    <ligand>
        <name>ATP</name>
        <dbReference type="ChEBI" id="CHEBI:30616"/>
    </ligand>
</feature>
<keyword evidence="3 8" id="KW-0963">Cytoplasm</keyword>
<evidence type="ECO:0000256" key="8">
    <source>
        <dbReference type="HAMAP-Rule" id="MF_00505"/>
    </source>
</evidence>
<dbReference type="Gene3D" id="3.30.230.80">
    <property type="match status" value="1"/>
</dbReference>
<evidence type="ECO:0000256" key="4">
    <source>
        <dbReference type="ARBA" id="ARBA00022741"/>
    </source>
</evidence>
<dbReference type="GO" id="GO:0016887">
    <property type="term" value="F:ATP hydrolysis activity"/>
    <property type="evidence" value="ECO:0007669"/>
    <property type="project" value="InterPro"/>
</dbReference>
<dbReference type="InterPro" id="IPR003594">
    <property type="entry name" value="HATPase_dom"/>
</dbReference>
<feature type="binding site" evidence="9">
    <location>
        <begin position="124"/>
        <end position="129"/>
    </location>
    <ligand>
        <name>ATP</name>
        <dbReference type="ChEBI" id="CHEBI:30616"/>
    </ligand>
</feature>
<feature type="region of interest" description="A; substrate-binding" evidence="8">
    <location>
        <begin position="1"/>
        <end position="324"/>
    </location>
</feature>
<feature type="binding site" evidence="9">
    <location>
        <position position="36"/>
    </location>
    <ligand>
        <name>ATP</name>
        <dbReference type="ChEBI" id="CHEBI:30616"/>
    </ligand>
</feature>
<reference evidence="11" key="1">
    <citation type="submission" date="2020-12" db="EMBL/GenBank/DDBJ databases">
        <title>Desulfobium dissulfuricans gen. nov., sp. nov., a novel mesophilic, sulfate-reducing bacterium isolated from a deep-sea hydrothermal vent.</title>
        <authorList>
            <person name="Hashimoto Y."/>
            <person name="Tame A."/>
            <person name="Sawayama S."/>
            <person name="Miyazaki J."/>
            <person name="Takai K."/>
            <person name="Nakagawa S."/>
        </authorList>
    </citation>
    <scope>NUCLEOTIDE SEQUENCE</scope>
    <source>
        <strain evidence="11">GF1</strain>
    </source>
</reference>
<dbReference type="InterPro" id="IPR037196">
    <property type="entry name" value="HSP90_C"/>
</dbReference>
<evidence type="ECO:0000256" key="9">
    <source>
        <dbReference type="PIRSR" id="PIRSR002583-1"/>
    </source>
</evidence>
<dbReference type="FunFam" id="3.40.50.11260:FF:000004">
    <property type="entry name" value="Heat shock protein 75 mitochondrial"/>
    <property type="match status" value="1"/>
</dbReference>
<dbReference type="PANTHER" id="PTHR11528">
    <property type="entry name" value="HEAT SHOCK PROTEIN 90 FAMILY MEMBER"/>
    <property type="match status" value="1"/>
</dbReference>
<evidence type="ECO:0000256" key="5">
    <source>
        <dbReference type="ARBA" id="ARBA00022840"/>
    </source>
</evidence>
<dbReference type="RefSeq" id="WP_267927582.1">
    <property type="nucleotide sequence ID" value="NZ_AP024233.1"/>
</dbReference>
<dbReference type="SUPFAM" id="SSF54211">
    <property type="entry name" value="Ribosomal protein S5 domain 2-like"/>
    <property type="match status" value="1"/>
</dbReference>
<evidence type="ECO:0000256" key="2">
    <source>
        <dbReference type="ARBA" id="ARBA00008239"/>
    </source>
</evidence>
<dbReference type="Gene3D" id="3.40.50.11260">
    <property type="match status" value="1"/>
</dbReference>
<dbReference type="CDD" id="cd16927">
    <property type="entry name" value="HATPase_Hsp90-like"/>
    <property type="match status" value="1"/>
</dbReference>
<dbReference type="SUPFAM" id="SSF55874">
    <property type="entry name" value="ATPase domain of HSP90 chaperone/DNA topoisomerase II/histidine kinase"/>
    <property type="match status" value="1"/>
</dbReference>
<feature type="binding site" evidence="9">
    <location>
        <begin position="102"/>
        <end position="103"/>
    </location>
    <ligand>
        <name>ATP</name>
        <dbReference type="ChEBI" id="CHEBI:30616"/>
    </ligand>
</feature>
<gene>
    <name evidence="8" type="primary">htpG</name>
    <name evidence="11" type="ORF">GF1_00040</name>
</gene>
<evidence type="ECO:0000313" key="12">
    <source>
        <dbReference type="Proteomes" id="UP001063350"/>
    </source>
</evidence>
<keyword evidence="6 8" id="KW-0346">Stress response</keyword>
<dbReference type="InterPro" id="IPR036890">
    <property type="entry name" value="HATPase_C_sf"/>
</dbReference>
<feature type="domain" description="Histidine kinase/HSP90-like ATPase" evidence="10">
    <location>
        <begin position="28"/>
        <end position="184"/>
    </location>
</feature>
<keyword evidence="5 8" id="KW-0067">ATP-binding</keyword>
<accession>A0A915TXB0</accession>
<name>A0A915TXB0_9BACT</name>
<dbReference type="Gene3D" id="1.20.120.790">
    <property type="entry name" value="Heat shock protein 90, C-terminal domain"/>
    <property type="match status" value="1"/>
</dbReference>
<dbReference type="SMART" id="SM00387">
    <property type="entry name" value="HATPase_c"/>
    <property type="match status" value="1"/>
</dbReference>
<evidence type="ECO:0000259" key="10">
    <source>
        <dbReference type="SMART" id="SM00387"/>
    </source>
</evidence>
<protein>
    <recommendedName>
        <fullName evidence="8">Chaperone protein HtpG</fullName>
    </recommendedName>
    <alternativeName>
        <fullName evidence="8">Heat shock protein HtpG</fullName>
    </alternativeName>
    <alternativeName>
        <fullName evidence="8">High temperature protein G</fullName>
    </alternativeName>
</protein>
<evidence type="ECO:0000256" key="1">
    <source>
        <dbReference type="ARBA" id="ARBA00004496"/>
    </source>
</evidence>
<dbReference type="PIRSF" id="PIRSF002583">
    <property type="entry name" value="Hsp90"/>
    <property type="match status" value="1"/>
</dbReference>
<dbReference type="InterPro" id="IPR001404">
    <property type="entry name" value="Hsp90_fam"/>
</dbReference>
<dbReference type="AlphaFoldDB" id="A0A915TXB0"/>
<feature type="binding site" evidence="9">
    <location>
        <position position="174"/>
    </location>
    <ligand>
        <name>ATP</name>
        <dbReference type="ChEBI" id="CHEBI:30616"/>
    </ligand>
</feature>
<keyword evidence="7 8" id="KW-0143">Chaperone</keyword>
<proteinExistence type="inferred from homology"/>
<dbReference type="InterPro" id="IPR020575">
    <property type="entry name" value="Hsp90_N"/>
</dbReference>
<dbReference type="GO" id="GO:0005524">
    <property type="term" value="F:ATP binding"/>
    <property type="evidence" value="ECO:0007669"/>
    <property type="project" value="UniProtKB-UniRule"/>
</dbReference>
<feature type="binding site" evidence="9">
    <location>
        <position position="82"/>
    </location>
    <ligand>
        <name>ATP</name>
        <dbReference type="ChEBI" id="CHEBI:30616"/>
    </ligand>
</feature>
<dbReference type="EMBL" id="AP024233">
    <property type="protein sequence ID" value="BCO07628.1"/>
    <property type="molecule type" value="Genomic_DNA"/>
</dbReference>
<dbReference type="Pfam" id="PF13589">
    <property type="entry name" value="HATPase_c_3"/>
    <property type="match status" value="1"/>
</dbReference>
<feature type="binding site" evidence="9">
    <location>
        <position position="87"/>
    </location>
    <ligand>
        <name>ATP</name>
        <dbReference type="ChEBI" id="CHEBI:30616"/>
    </ligand>
</feature>
<evidence type="ECO:0000313" key="11">
    <source>
        <dbReference type="EMBL" id="BCO07628.1"/>
    </source>
</evidence>
<dbReference type="HAMAP" id="MF_00505">
    <property type="entry name" value="HSP90"/>
    <property type="match status" value="1"/>
</dbReference>
<dbReference type="FunFam" id="3.30.565.10:FF:000009">
    <property type="entry name" value="Molecular chaperone HtpG"/>
    <property type="match status" value="1"/>
</dbReference>